<dbReference type="PANTHER" id="PTHR32319:SF0">
    <property type="entry name" value="BACTERIAL HEMOLYSIN-LIKE PROTEIN"/>
    <property type="match status" value="1"/>
</dbReference>
<dbReference type="PIRSF" id="PIRSF005578">
    <property type="entry name" value="TlyA"/>
    <property type="match status" value="1"/>
</dbReference>
<accession>A0A388TFZ3</accession>
<dbReference type="EMBL" id="BGZO01000006">
    <property type="protein sequence ID" value="GBR75683.1"/>
    <property type="molecule type" value="Genomic_DNA"/>
</dbReference>
<feature type="domain" description="RNA-binding S4" evidence="4">
    <location>
        <begin position="5"/>
        <end position="70"/>
    </location>
</feature>
<dbReference type="Gene3D" id="3.40.50.150">
    <property type="entry name" value="Vaccinia Virus protein VP39"/>
    <property type="match status" value="1"/>
</dbReference>
<evidence type="ECO:0000256" key="2">
    <source>
        <dbReference type="ARBA" id="ARBA00029460"/>
    </source>
</evidence>
<dbReference type="InterPro" id="IPR036986">
    <property type="entry name" value="S4_RNA-bd_sf"/>
</dbReference>
<keyword evidence="5" id="KW-0808">Transferase</keyword>
<organism evidence="5 6">
    <name type="scientific">Candidatus Termititenax persephonae</name>
    <dbReference type="NCBI Taxonomy" id="2218525"/>
    <lineage>
        <taxon>Bacteria</taxon>
        <taxon>Bacillati</taxon>
        <taxon>Candidatus Margulisiibacteriota</taxon>
        <taxon>Candidatus Termititenacia</taxon>
        <taxon>Candidatus Termititenacales</taxon>
        <taxon>Candidatus Termititenacaceae</taxon>
        <taxon>Candidatus Termititenax</taxon>
    </lineage>
</organism>
<dbReference type="SMART" id="SM00363">
    <property type="entry name" value="S4"/>
    <property type="match status" value="1"/>
</dbReference>
<dbReference type="GO" id="GO:0032259">
    <property type="term" value="P:methylation"/>
    <property type="evidence" value="ECO:0007669"/>
    <property type="project" value="UniProtKB-KW"/>
</dbReference>
<dbReference type="AlphaFoldDB" id="A0A388TFZ3"/>
<dbReference type="InterPro" id="IPR004538">
    <property type="entry name" value="Hemolysin_A/TlyA"/>
</dbReference>
<dbReference type="CDD" id="cd00165">
    <property type="entry name" value="S4"/>
    <property type="match status" value="1"/>
</dbReference>
<proteinExistence type="inferred from homology"/>
<dbReference type="PANTHER" id="PTHR32319">
    <property type="entry name" value="BACTERIAL HEMOLYSIN-LIKE PROTEIN"/>
    <property type="match status" value="1"/>
</dbReference>
<keyword evidence="1 3" id="KW-0694">RNA-binding</keyword>
<evidence type="ECO:0000259" key="4">
    <source>
        <dbReference type="SMART" id="SM00363"/>
    </source>
</evidence>
<keyword evidence="6" id="KW-1185">Reference proteome</keyword>
<comment type="similarity">
    <text evidence="2">Belongs to the TlyA family.</text>
</comment>
<reference evidence="5 6" key="1">
    <citation type="journal article" date="2019" name="ISME J.">
        <title>Genome analyses of uncultured TG2/ZB3 bacteria in 'Margulisbacteria' specifically attached to ectosymbiotic spirochetes of protists in the termite gut.</title>
        <authorList>
            <person name="Utami Y.D."/>
            <person name="Kuwahara H."/>
            <person name="Igai K."/>
            <person name="Murakami T."/>
            <person name="Sugaya K."/>
            <person name="Morikawa T."/>
            <person name="Nagura Y."/>
            <person name="Yuki M."/>
            <person name="Deevong P."/>
            <person name="Inoue T."/>
            <person name="Kihara K."/>
            <person name="Lo N."/>
            <person name="Yamada A."/>
            <person name="Ohkuma M."/>
            <person name="Hongoh Y."/>
        </authorList>
    </citation>
    <scope>NUCLEOTIDE SEQUENCE [LARGE SCALE GENOMIC DNA]</scope>
    <source>
        <strain evidence="5">NkOx7-02</strain>
    </source>
</reference>
<name>A0A388TFZ3_9BACT</name>
<gene>
    <name evidence="5" type="primary">yqxC</name>
    <name evidence="5" type="ORF">NO2_0333</name>
</gene>
<dbReference type="PROSITE" id="PS50889">
    <property type="entry name" value="S4"/>
    <property type="match status" value="1"/>
</dbReference>
<dbReference type="Gene3D" id="3.10.290.10">
    <property type="entry name" value="RNA-binding S4 domain"/>
    <property type="match status" value="1"/>
</dbReference>
<comment type="caution">
    <text evidence="5">The sequence shown here is derived from an EMBL/GenBank/DDBJ whole genome shotgun (WGS) entry which is preliminary data.</text>
</comment>
<evidence type="ECO:0000256" key="3">
    <source>
        <dbReference type="PROSITE-ProRule" id="PRU00182"/>
    </source>
</evidence>
<dbReference type="Pfam" id="PF01728">
    <property type="entry name" value="FtsJ"/>
    <property type="match status" value="1"/>
</dbReference>
<dbReference type="SUPFAM" id="SSF55174">
    <property type="entry name" value="Alpha-L RNA-binding motif"/>
    <property type="match status" value="1"/>
</dbReference>
<dbReference type="Pfam" id="PF01479">
    <property type="entry name" value="S4"/>
    <property type="match status" value="1"/>
</dbReference>
<dbReference type="InterPro" id="IPR002877">
    <property type="entry name" value="RNA_MeTrfase_FtsJ_dom"/>
</dbReference>
<dbReference type="NCBIfam" id="TIGR00478">
    <property type="entry name" value="tly"/>
    <property type="match status" value="1"/>
</dbReference>
<dbReference type="GO" id="GO:0003723">
    <property type="term" value="F:RNA binding"/>
    <property type="evidence" value="ECO:0007669"/>
    <property type="project" value="UniProtKB-KW"/>
</dbReference>
<dbReference type="InterPro" id="IPR029063">
    <property type="entry name" value="SAM-dependent_MTases_sf"/>
</dbReference>
<protein>
    <submittedName>
        <fullName evidence="5">rRNA methylase YqxC</fullName>
    </submittedName>
</protein>
<evidence type="ECO:0000313" key="5">
    <source>
        <dbReference type="EMBL" id="GBR75683.1"/>
    </source>
</evidence>
<evidence type="ECO:0000256" key="1">
    <source>
        <dbReference type="ARBA" id="ARBA00022884"/>
    </source>
</evidence>
<dbReference type="InterPro" id="IPR002942">
    <property type="entry name" value="S4_RNA-bd"/>
</dbReference>
<sequence>MGKKIRLDQLLVERHLVPSREKAQALIIAGDVLVNEQKSQKPGAAVVVDAAIRLLGNRCPYVSRGGLKLAGALDDFQVNPCGWQAIDIGASTGGFTDCLLQRGAAQVIALDVGHNQLDWKIRSNPRVLVIEKTNFRYLTLGQLLELTRLSALTLRLAVIDVSFISLEKIFPPLFAILTETAKVIALVKPQFEAERGAVGKGGIVRDAAVHEAVRQKTRGYAEQSGFQILGETVSPITGTDGNKEFFLYLTK</sequence>
<dbReference type="Proteomes" id="UP000275925">
    <property type="component" value="Unassembled WGS sequence"/>
</dbReference>
<keyword evidence="5" id="KW-0489">Methyltransferase</keyword>
<evidence type="ECO:0000313" key="6">
    <source>
        <dbReference type="Proteomes" id="UP000275925"/>
    </source>
</evidence>
<dbReference type="GO" id="GO:0008168">
    <property type="term" value="F:methyltransferase activity"/>
    <property type="evidence" value="ECO:0007669"/>
    <property type="project" value="UniProtKB-KW"/>
</dbReference>
<dbReference type="SUPFAM" id="SSF53335">
    <property type="entry name" value="S-adenosyl-L-methionine-dependent methyltransferases"/>
    <property type="match status" value="1"/>
</dbReference>
<dbReference type="InterPro" id="IPR047048">
    <property type="entry name" value="TlyA"/>
</dbReference>